<keyword evidence="1" id="KW-1133">Transmembrane helix</keyword>
<dbReference type="Proteomes" id="UP001201217">
    <property type="component" value="Unassembled WGS sequence"/>
</dbReference>
<sequence length="184" mass="20514">MTATHNTATDSYDKIGCLVLSGLFAGLLGLLLLYANIAGRFSCVEMPNGLLIGQATVFSKMHGRGGAEPDIALKFPDGRILRRGDGNIRFYDSESIGGIYPNDKQRRSDNFVYIKDVGVFIESEQPEQFQFYRDKKMAELAGMSPTNSNGRASSVNSNLFHIYLTLQKNRNTHRKWCPTAWTLP</sequence>
<name>A0ABS9E5Y0_9HYPH</name>
<dbReference type="EMBL" id="JAKGTI010000001">
    <property type="protein sequence ID" value="MCF4097304.1"/>
    <property type="molecule type" value="Genomic_DNA"/>
</dbReference>
<protein>
    <submittedName>
        <fullName evidence="2">Uncharacterized protein</fullName>
    </submittedName>
</protein>
<accession>A0ABS9E5Y0</accession>
<organism evidence="2 3">
    <name type="scientific">Maritalea mediterranea</name>
    <dbReference type="NCBI Taxonomy" id="2909667"/>
    <lineage>
        <taxon>Bacteria</taxon>
        <taxon>Pseudomonadati</taxon>
        <taxon>Pseudomonadota</taxon>
        <taxon>Alphaproteobacteria</taxon>
        <taxon>Hyphomicrobiales</taxon>
        <taxon>Devosiaceae</taxon>
        <taxon>Maritalea</taxon>
    </lineage>
</organism>
<feature type="transmembrane region" description="Helical" evidence="1">
    <location>
        <begin position="15"/>
        <end position="37"/>
    </location>
</feature>
<dbReference type="RefSeq" id="WP_236112875.1">
    <property type="nucleotide sequence ID" value="NZ_JAKGTI010000001.1"/>
</dbReference>
<evidence type="ECO:0000256" key="1">
    <source>
        <dbReference type="SAM" id="Phobius"/>
    </source>
</evidence>
<evidence type="ECO:0000313" key="3">
    <source>
        <dbReference type="Proteomes" id="UP001201217"/>
    </source>
</evidence>
<gene>
    <name evidence="2" type="ORF">L1I42_02235</name>
</gene>
<reference evidence="2 3" key="1">
    <citation type="submission" date="2022-01" db="EMBL/GenBank/DDBJ databases">
        <title>Maritalea mediterranea sp. nov., isolated from marine plastic residues from the Malva-rosa beach (Valencia, Spain).</title>
        <authorList>
            <person name="Vidal-Verdu A."/>
            <person name="Molina-Menor E."/>
            <person name="Pascual J."/>
            <person name="Pereto J."/>
            <person name="Porcar M."/>
        </authorList>
    </citation>
    <scope>NUCLEOTIDE SEQUENCE [LARGE SCALE GENOMIC DNA]</scope>
    <source>
        <strain evidence="2 3">P4.10X</strain>
    </source>
</reference>
<keyword evidence="1" id="KW-0472">Membrane</keyword>
<evidence type="ECO:0000313" key="2">
    <source>
        <dbReference type="EMBL" id="MCF4097304.1"/>
    </source>
</evidence>
<comment type="caution">
    <text evidence="2">The sequence shown here is derived from an EMBL/GenBank/DDBJ whole genome shotgun (WGS) entry which is preliminary data.</text>
</comment>
<keyword evidence="1" id="KW-0812">Transmembrane</keyword>
<proteinExistence type="predicted"/>
<keyword evidence="3" id="KW-1185">Reference proteome</keyword>